<name>A0A0A9G019_ARUDO</name>
<dbReference type="EMBL" id="GBRH01179466">
    <property type="protein sequence ID" value="JAE18430.1"/>
    <property type="molecule type" value="Transcribed_RNA"/>
</dbReference>
<reference evidence="1" key="1">
    <citation type="submission" date="2014-09" db="EMBL/GenBank/DDBJ databases">
        <authorList>
            <person name="Magalhaes I.L.F."/>
            <person name="Oliveira U."/>
            <person name="Santos F.R."/>
            <person name="Vidigal T.H.D.A."/>
            <person name="Brescovit A.D."/>
            <person name="Santos A.J."/>
        </authorList>
    </citation>
    <scope>NUCLEOTIDE SEQUENCE</scope>
    <source>
        <tissue evidence="1">Shoot tissue taken approximately 20 cm above the soil surface</tissue>
    </source>
</reference>
<sequence>MQNHTRGNGRFLRDSWKISMRRPPHTTIGLSVHIGAENGLRKNILELRLLVVG</sequence>
<dbReference type="AlphaFoldDB" id="A0A0A9G019"/>
<proteinExistence type="predicted"/>
<protein>
    <submittedName>
        <fullName evidence="1">Uncharacterized protein</fullName>
    </submittedName>
</protein>
<organism evidence="1">
    <name type="scientific">Arundo donax</name>
    <name type="common">Giant reed</name>
    <name type="synonym">Donax arundinaceus</name>
    <dbReference type="NCBI Taxonomy" id="35708"/>
    <lineage>
        <taxon>Eukaryota</taxon>
        <taxon>Viridiplantae</taxon>
        <taxon>Streptophyta</taxon>
        <taxon>Embryophyta</taxon>
        <taxon>Tracheophyta</taxon>
        <taxon>Spermatophyta</taxon>
        <taxon>Magnoliopsida</taxon>
        <taxon>Liliopsida</taxon>
        <taxon>Poales</taxon>
        <taxon>Poaceae</taxon>
        <taxon>PACMAD clade</taxon>
        <taxon>Arundinoideae</taxon>
        <taxon>Arundineae</taxon>
        <taxon>Arundo</taxon>
    </lineage>
</organism>
<evidence type="ECO:0000313" key="1">
    <source>
        <dbReference type="EMBL" id="JAE18430.1"/>
    </source>
</evidence>
<reference evidence="1" key="2">
    <citation type="journal article" date="2015" name="Data Brief">
        <title>Shoot transcriptome of the giant reed, Arundo donax.</title>
        <authorList>
            <person name="Barrero R.A."/>
            <person name="Guerrero F.D."/>
            <person name="Moolhuijzen P."/>
            <person name="Goolsby J.A."/>
            <person name="Tidwell J."/>
            <person name="Bellgard S.E."/>
            <person name="Bellgard M.I."/>
        </authorList>
    </citation>
    <scope>NUCLEOTIDE SEQUENCE</scope>
    <source>
        <tissue evidence="1">Shoot tissue taken approximately 20 cm above the soil surface</tissue>
    </source>
</reference>
<accession>A0A0A9G019</accession>